<keyword evidence="1" id="KW-1133">Transmembrane helix</keyword>
<comment type="caution">
    <text evidence="3">The sequence shown here is derived from an EMBL/GenBank/DDBJ whole genome shotgun (WGS) entry which is preliminary data.</text>
</comment>
<keyword evidence="1" id="KW-0812">Transmembrane</keyword>
<dbReference type="Proteomes" id="UP000620124">
    <property type="component" value="Unassembled WGS sequence"/>
</dbReference>
<protein>
    <recommendedName>
        <fullName evidence="2">DUF6533 domain-containing protein</fullName>
    </recommendedName>
</protein>
<keyword evidence="1" id="KW-0472">Membrane</keyword>
<reference evidence="3" key="1">
    <citation type="submission" date="2020-05" db="EMBL/GenBank/DDBJ databases">
        <title>Mycena genomes resolve the evolution of fungal bioluminescence.</title>
        <authorList>
            <person name="Tsai I.J."/>
        </authorList>
    </citation>
    <scope>NUCLEOTIDE SEQUENCE</scope>
    <source>
        <strain evidence="3">CCC161011</strain>
    </source>
</reference>
<evidence type="ECO:0000313" key="3">
    <source>
        <dbReference type="EMBL" id="KAF7333158.1"/>
    </source>
</evidence>
<evidence type="ECO:0000259" key="2">
    <source>
        <dbReference type="Pfam" id="PF20151"/>
    </source>
</evidence>
<evidence type="ECO:0000256" key="1">
    <source>
        <dbReference type="SAM" id="Phobius"/>
    </source>
</evidence>
<proteinExistence type="predicted"/>
<dbReference type="AlphaFoldDB" id="A0A8H6X2L1"/>
<dbReference type="Pfam" id="PF20151">
    <property type="entry name" value="DUF6533"/>
    <property type="match status" value="1"/>
</dbReference>
<dbReference type="InterPro" id="IPR045340">
    <property type="entry name" value="DUF6533"/>
</dbReference>
<evidence type="ECO:0000313" key="4">
    <source>
        <dbReference type="Proteomes" id="UP000620124"/>
    </source>
</evidence>
<name>A0A8H6X2L1_9AGAR</name>
<gene>
    <name evidence="3" type="ORF">MVEN_02381600</name>
</gene>
<sequence length="306" mass="33902">MARTCSGMCHHLPVHLYSRAPTASRIPPPMPTVSLDLITQVHDQRLRRSVFLTTLVVLLYDHLLTVGDEVTYVWTPRLKRSSACFLLFSLFRPSEQPHDGDILPYGFGTRGVLSLRVCAMYGFNLRIFLCLAIAILIAIGLGAWAVIGPENSLETTLLGCHVVTTRPQAIRVAAAWEGQLVCDILILALTLRRAFTDHRSGGLESGSLLRMMVRDGTGTVFRVRIQFWTDSGYTWTGDIITAGNLAWSASAIAVTMMSRLMLNLHEAAFTVDSNTGHYELETLQFQQSERTLERSGMVTAASDVYV</sequence>
<dbReference type="EMBL" id="JACAZI010000030">
    <property type="protein sequence ID" value="KAF7333158.1"/>
    <property type="molecule type" value="Genomic_DNA"/>
</dbReference>
<keyword evidence="4" id="KW-1185">Reference proteome</keyword>
<accession>A0A8H6X2L1</accession>
<feature type="domain" description="DUF6533" evidence="2">
    <location>
        <begin position="54"/>
        <end position="87"/>
    </location>
</feature>
<organism evidence="3 4">
    <name type="scientific">Mycena venus</name>
    <dbReference type="NCBI Taxonomy" id="2733690"/>
    <lineage>
        <taxon>Eukaryota</taxon>
        <taxon>Fungi</taxon>
        <taxon>Dikarya</taxon>
        <taxon>Basidiomycota</taxon>
        <taxon>Agaricomycotina</taxon>
        <taxon>Agaricomycetes</taxon>
        <taxon>Agaricomycetidae</taxon>
        <taxon>Agaricales</taxon>
        <taxon>Marasmiineae</taxon>
        <taxon>Mycenaceae</taxon>
        <taxon>Mycena</taxon>
    </lineage>
</organism>
<feature type="transmembrane region" description="Helical" evidence="1">
    <location>
        <begin position="123"/>
        <end position="147"/>
    </location>
</feature>
<dbReference type="OrthoDB" id="2686513at2759"/>